<feature type="transmembrane region" description="Helical" evidence="2">
    <location>
        <begin position="188"/>
        <end position="206"/>
    </location>
</feature>
<accession>A0A941ALM2</accession>
<evidence type="ECO:0000256" key="2">
    <source>
        <dbReference type="SAM" id="Phobius"/>
    </source>
</evidence>
<sequence>MDFWAATNVVLRRWYVAVTAFLLTLGGAYGVYLVIPVNYVSTGVMVLTIPTTGSFQVTDSRRPQLLINPLLNFDGGLNMSASILVQILNTPETAADLGVVKDGPVTYTVNNGHPNPELLFSTPMVMIEGKSTVPAEAQNIVRKAVKRAREELLRRQRQLGAPPSTYITITEMVPATTPLPQRNGKLRFVAAVLVLGALAALASSFATESVAAGLRRRKAQKLSAADQGQSTTWEAAPKSTAGLRS</sequence>
<dbReference type="RefSeq" id="WP_210157706.1">
    <property type="nucleotide sequence ID" value="NZ_JAFCNB010000012.1"/>
</dbReference>
<evidence type="ECO:0000313" key="3">
    <source>
        <dbReference type="EMBL" id="MBP2706423.1"/>
    </source>
</evidence>
<reference evidence="3" key="1">
    <citation type="submission" date="2021-02" db="EMBL/GenBank/DDBJ databases">
        <title>Draft genome sequence of Microbispora sp. RL4-1S isolated from rice leaves in Thailand.</title>
        <authorList>
            <person name="Muangham S."/>
            <person name="Duangmal K."/>
        </authorList>
    </citation>
    <scope>NUCLEOTIDE SEQUENCE</scope>
    <source>
        <strain evidence="3">RL4-1S</strain>
    </source>
</reference>
<comment type="caution">
    <text evidence="3">The sequence shown here is derived from an EMBL/GenBank/DDBJ whole genome shotgun (WGS) entry which is preliminary data.</text>
</comment>
<keyword evidence="2" id="KW-0472">Membrane</keyword>
<evidence type="ECO:0000313" key="4">
    <source>
        <dbReference type="Proteomes" id="UP000674234"/>
    </source>
</evidence>
<dbReference type="AlphaFoldDB" id="A0A941ALM2"/>
<feature type="transmembrane region" description="Helical" evidence="2">
    <location>
        <begin position="14"/>
        <end position="35"/>
    </location>
</feature>
<keyword evidence="2" id="KW-1133">Transmembrane helix</keyword>
<organism evidence="3 4">
    <name type="scientific">Microbispora oryzae</name>
    <dbReference type="NCBI Taxonomy" id="2806554"/>
    <lineage>
        <taxon>Bacteria</taxon>
        <taxon>Bacillati</taxon>
        <taxon>Actinomycetota</taxon>
        <taxon>Actinomycetes</taxon>
        <taxon>Streptosporangiales</taxon>
        <taxon>Streptosporangiaceae</taxon>
        <taxon>Microbispora</taxon>
    </lineage>
</organism>
<feature type="region of interest" description="Disordered" evidence="1">
    <location>
        <begin position="223"/>
        <end position="245"/>
    </location>
</feature>
<proteinExistence type="predicted"/>
<dbReference type="EMBL" id="JAFCNB010000012">
    <property type="protein sequence ID" value="MBP2706423.1"/>
    <property type="molecule type" value="Genomic_DNA"/>
</dbReference>
<evidence type="ECO:0000256" key="1">
    <source>
        <dbReference type="SAM" id="MobiDB-lite"/>
    </source>
</evidence>
<keyword evidence="2" id="KW-0812">Transmembrane</keyword>
<name>A0A941ALM2_9ACTN</name>
<gene>
    <name evidence="3" type="ORF">JOL79_21670</name>
</gene>
<dbReference type="Proteomes" id="UP000674234">
    <property type="component" value="Unassembled WGS sequence"/>
</dbReference>
<protein>
    <recommendedName>
        <fullName evidence="5">Polysaccharide chain length determinant N-terminal domain-containing protein</fullName>
    </recommendedName>
</protein>
<keyword evidence="4" id="KW-1185">Reference proteome</keyword>
<evidence type="ECO:0008006" key="5">
    <source>
        <dbReference type="Google" id="ProtNLM"/>
    </source>
</evidence>